<protein>
    <submittedName>
        <fullName evidence="1">Uncharacterized protein</fullName>
    </submittedName>
</protein>
<reference evidence="1" key="2">
    <citation type="journal article" date="2021" name="PeerJ">
        <title>Extensive microbial diversity within the chicken gut microbiome revealed by metagenomics and culture.</title>
        <authorList>
            <person name="Gilroy R."/>
            <person name="Ravi A."/>
            <person name="Getino M."/>
            <person name="Pursley I."/>
            <person name="Horton D.L."/>
            <person name="Alikhan N.F."/>
            <person name="Baker D."/>
            <person name="Gharbi K."/>
            <person name="Hall N."/>
            <person name="Watson M."/>
            <person name="Adriaenssens E.M."/>
            <person name="Foster-Nyarko E."/>
            <person name="Jarju S."/>
            <person name="Secka A."/>
            <person name="Antonio M."/>
            <person name="Oren A."/>
            <person name="Chaudhuri R.R."/>
            <person name="La Ragione R."/>
            <person name="Hildebrand F."/>
            <person name="Pallen M.J."/>
        </authorList>
    </citation>
    <scope>NUCLEOTIDE SEQUENCE</scope>
    <source>
        <strain evidence="1">ChiSjej2B20-13462</strain>
    </source>
</reference>
<proteinExistence type="predicted"/>
<dbReference type="EMBL" id="DVFN01000109">
    <property type="protein sequence ID" value="HIQ70185.1"/>
    <property type="molecule type" value="Genomic_DNA"/>
</dbReference>
<sequence length="72" mass="7589">MADRLPVDPAQMQAVLGSSRGKALLALLEGNQDEAVTQALAAVKAGQYQRALALLKPYLEARGLGEEAARRG</sequence>
<organism evidence="1 2">
    <name type="scientific">Candidatus Avoscillospira stercorigallinarum</name>
    <dbReference type="NCBI Taxonomy" id="2840708"/>
    <lineage>
        <taxon>Bacteria</taxon>
        <taxon>Bacillati</taxon>
        <taxon>Bacillota</taxon>
        <taxon>Clostridia</taxon>
        <taxon>Eubacteriales</taxon>
        <taxon>Oscillospiraceae</taxon>
        <taxon>Oscillospiraceae incertae sedis</taxon>
        <taxon>Candidatus Avoscillospira</taxon>
    </lineage>
</organism>
<reference evidence="1" key="1">
    <citation type="submission" date="2020-10" db="EMBL/GenBank/DDBJ databases">
        <authorList>
            <person name="Gilroy R."/>
        </authorList>
    </citation>
    <scope>NUCLEOTIDE SEQUENCE</scope>
    <source>
        <strain evidence="1">ChiSjej2B20-13462</strain>
    </source>
</reference>
<name>A0A9D0Z941_9FIRM</name>
<accession>A0A9D0Z941</accession>
<dbReference type="AlphaFoldDB" id="A0A9D0Z941"/>
<comment type="caution">
    <text evidence="1">The sequence shown here is derived from an EMBL/GenBank/DDBJ whole genome shotgun (WGS) entry which is preliminary data.</text>
</comment>
<dbReference type="Proteomes" id="UP000886874">
    <property type="component" value="Unassembled WGS sequence"/>
</dbReference>
<gene>
    <name evidence="1" type="ORF">IAA67_07650</name>
</gene>
<evidence type="ECO:0000313" key="2">
    <source>
        <dbReference type="Proteomes" id="UP000886874"/>
    </source>
</evidence>
<evidence type="ECO:0000313" key="1">
    <source>
        <dbReference type="EMBL" id="HIQ70185.1"/>
    </source>
</evidence>